<name>A0AAE0L1Y3_9CHLO</name>
<evidence type="ECO:0000313" key="1">
    <source>
        <dbReference type="EMBL" id="KAK3268819.1"/>
    </source>
</evidence>
<protein>
    <submittedName>
        <fullName evidence="1">Uncharacterized protein</fullName>
    </submittedName>
</protein>
<dbReference type="Proteomes" id="UP001190700">
    <property type="component" value="Unassembled WGS sequence"/>
</dbReference>
<gene>
    <name evidence="1" type="ORF">CYMTET_22697</name>
</gene>
<proteinExistence type="predicted"/>
<sequence>MHEQLPNWLYLDTMTGLCEPISSNNGGVVPAEIIAAAHEKPKAKAHKKVKGCSYVNSKRAIDEPVTNDRIQNYESSMTGKATLRVQLSIENFQSKF</sequence>
<accession>A0AAE0L1Y3</accession>
<reference evidence="1 2" key="1">
    <citation type="journal article" date="2015" name="Genome Biol. Evol.">
        <title>Comparative Genomics of a Bacterivorous Green Alga Reveals Evolutionary Causalities and Consequences of Phago-Mixotrophic Mode of Nutrition.</title>
        <authorList>
            <person name="Burns J.A."/>
            <person name="Paasch A."/>
            <person name="Narechania A."/>
            <person name="Kim E."/>
        </authorList>
    </citation>
    <scope>NUCLEOTIDE SEQUENCE [LARGE SCALE GENOMIC DNA]</scope>
    <source>
        <strain evidence="1 2">PLY_AMNH</strain>
    </source>
</reference>
<organism evidence="1 2">
    <name type="scientific">Cymbomonas tetramitiformis</name>
    <dbReference type="NCBI Taxonomy" id="36881"/>
    <lineage>
        <taxon>Eukaryota</taxon>
        <taxon>Viridiplantae</taxon>
        <taxon>Chlorophyta</taxon>
        <taxon>Pyramimonadophyceae</taxon>
        <taxon>Pyramimonadales</taxon>
        <taxon>Pyramimonadaceae</taxon>
        <taxon>Cymbomonas</taxon>
    </lineage>
</organism>
<dbReference type="EMBL" id="LGRX02011563">
    <property type="protein sequence ID" value="KAK3268819.1"/>
    <property type="molecule type" value="Genomic_DNA"/>
</dbReference>
<comment type="caution">
    <text evidence="1">The sequence shown here is derived from an EMBL/GenBank/DDBJ whole genome shotgun (WGS) entry which is preliminary data.</text>
</comment>
<dbReference type="AlphaFoldDB" id="A0AAE0L1Y3"/>
<keyword evidence="2" id="KW-1185">Reference proteome</keyword>
<evidence type="ECO:0000313" key="2">
    <source>
        <dbReference type="Proteomes" id="UP001190700"/>
    </source>
</evidence>